<dbReference type="eggNOG" id="COG0352">
    <property type="taxonomic scope" value="Bacteria"/>
</dbReference>
<feature type="domain" description="Pyridoxamine kinase/Phosphomethylpyrimidine kinase" evidence="15">
    <location>
        <begin position="13"/>
        <end position="241"/>
    </location>
</feature>
<dbReference type="Proteomes" id="UP000005938">
    <property type="component" value="Unassembled WGS sequence"/>
</dbReference>
<dbReference type="HAMAP" id="MF_00097">
    <property type="entry name" value="TMP_synthase"/>
    <property type="match status" value="1"/>
</dbReference>
<evidence type="ECO:0000256" key="10">
    <source>
        <dbReference type="ARBA" id="ARBA00047334"/>
    </source>
</evidence>
<dbReference type="InterPro" id="IPR029056">
    <property type="entry name" value="Ribokinase-like"/>
</dbReference>
<keyword evidence="6" id="KW-0067">ATP-binding</keyword>
<dbReference type="PANTHER" id="PTHR20858:SF17">
    <property type="entry name" value="HYDROXYMETHYLPYRIMIDINE_PHOSPHOMETHYLPYRIMIDINE KINASE THI20-RELATED"/>
    <property type="match status" value="1"/>
</dbReference>
<evidence type="ECO:0000256" key="1">
    <source>
        <dbReference type="ARBA" id="ARBA00005165"/>
    </source>
</evidence>
<dbReference type="PANTHER" id="PTHR20858">
    <property type="entry name" value="PHOSPHOMETHYLPYRIMIDINE KINASE"/>
    <property type="match status" value="1"/>
</dbReference>
<dbReference type="InterPro" id="IPR036206">
    <property type="entry name" value="ThiamineP_synth_sf"/>
</dbReference>
<gene>
    <name evidence="13" type="primary">thiE</name>
    <name evidence="16" type="ORF">W5A_09299</name>
</gene>
<dbReference type="GO" id="GO:0009228">
    <property type="term" value="P:thiamine biosynthetic process"/>
    <property type="evidence" value="ECO:0007669"/>
    <property type="project" value="UniProtKB-KW"/>
</dbReference>
<feature type="binding site" evidence="13">
    <location>
        <position position="379"/>
    </location>
    <ligand>
        <name>4-amino-2-methyl-5-(diphosphooxymethyl)pyrimidine</name>
        <dbReference type="ChEBI" id="CHEBI:57841"/>
    </ligand>
</feature>
<proteinExistence type="inferred from homology"/>
<evidence type="ECO:0000256" key="6">
    <source>
        <dbReference type="ARBA" id="ARBA00022840"/>
    </source>
</evidence>
<dbReference type="InterPro" id="IPR004399">
    <property type="entry name" value="HMP/HMP-P_kinase_dom"/>
</dbReference>
<dbReference type="PATRIC" id="fig|946077.3.peg.1882"/>
<dbReference type="OrthoDB" id="9810880at2"/>
<dbReference type="InterPro" id="IPR013749">
    <property type="entry name" value="PM/HMP-P_kinase-1"/>
</dbReference>
<dbReference type="EMBL" id="AJJU01000011">
    <property type="protein sequence ID" value="EID74420.1"/>
    <property type="molecule type" value="Genomic_DNA"/>
</dbReference>
<dbReference type="GO" id="GO:0000287">
    <property type="term" value="F:magnesium ion binding"/>
    <property type="evidence" value="ECO:0007669"/>
    <property type="project" value="UniProtKB-UniRule"/>
</dbReference>
<evidence type="ECO:0000256" key="7">
    <source>
        <dbReference type="ARBA" id="ARBA00022842"/>
    </source>
</evidence>
<feature type="binding site" evidence="13">
    <location>
        <position position="350"/>
    </location>
    <ligand>
        <name>4-amino-2-methyl-5-(diphosphooxymethyl)pyrimidine</name>
        <dbReference type="ChEBI" id="CHEBI:57841"/>
    </ligand>
</feature>
<dbReference type="UniPathway" id="UPA00060">
    <property type="reaction ID" value="UER00141"/>
</dbReference>
<keyword evidence="2 13" id="KW-0808">Transferase</keyword>
<dbReference type="GO" id="GO:0009229">
    <property type="term" value="P:thiamine diphosphate biosynthetic process"/>
    <property type="evidence" value="ECO:0007669"/>
    <property type="project" value="UniProtKB-UniRule"/>
</dbReference>
<feature type="binding site" evidence="13">
    <location>
        <begin position="279"/>
        <end position="283"/>
    </location>
    <ligand>
        <name>4-amino-2-methyl-5-(diphosphooxymethyl)pyrimidine</name>
        <dbReference type="ChEBI" id="CHEBI:57841"/>
    </ligand>
</feature>
<dbReference type="CDD" id="cd00564">
    <property type="entry name" value="TMP_TenI"/>
    <property type="match status" value="1"/>
</dbReference>
<dbReference type="GO" id="GO:0008902">
    <property type="term" value="F:hydroxymethylpyrimidine kinase activity"/>
    <property type="evidence" value="ECO:0007669"/>
    <property type="project" value="TreeGrafter"/>
</dbReference>
<reference evidence="16 17" key="1">
    <citation type="journal article" date="2012" name="J. Bacteriol.">
        <title>Genome Sequence of the Halotolerant Bacterium Imtechella halotolerans K1T.</title>
        <authorList>
            <person name="Kumar S."/>
            <person name="Vikram S."/>
            <person name="Subramanian S."/>
            <person name="Raghava G.P."/>
            <person name="Pinnaka A.K."/>
        </authorList>
    </citation>
    <scope>NUCLEOTIDE SEQUENCE [LARGE SCALE GENOMIC DNA]</scope>
    <source>
        <strain evidence="16 17">K1</strain>
    </source>
</reference>
<evidence type="ECO:0000256" key="9">
    <source>
        <dbReference type="ARBA" id="ARBA00023268"/>
    </source>
</evidence>
<keyword evidence="4" id="KW-0547">Nucleotide-binding</keyword>
<comment type="caution">
    <text evidence="13">Lacks conserved residue(s) required for the propagation of feature annotation.</text>
</comment>
<comment type="similarity">
    <text evidence="13">Belongs to the thiamine-phosphate synthase family.</text>
</comment>
<comment type="catalytic activity">
    <reaction evidence="11 13">
        <text>2-(2-carboxy-4-methylthiazol-5-yl)ethyl phosphate + 4-amino-2-methyl-5-(diphosphooxymethyl)pyrimidine + 2 H(+) = thiamine phosphate + CO2 + diphosphate</text>
        <dbReference type="Rhea" id="RHEA:47848"/>
        <dbReference type="ChEBI" id="CHEBI:15378"/>
        <dbReference type="ChEBI" id="CHEBI:16526"/>
        <dbReference type="ChEBI" id="CHEBI:33019"/>
        <dbReference type="ChEBI" id="CHEBI:37575"/>
        <dbReference type="ChEBI" id="CHEBI:57841"/>
        <dbReference type="ChEBI" id="CHEBI:62890"/>
        <dbReference type="EC" id="2.5.1.3"/>
    </reaction>
</comment>
<evidence type="ECO:0000256" key="12">
    <source>
        <dbReference type="ARBA" id="ARBA00047883"/>
    </source>
</evidence>
<dbReference type="GO" id="GO:0004789">
    <property type="term" value="F:thiamine-phosphate diphosphorylase activity"/>
    <property type="evidence" value="ECO:0007669"/>
    <property type="project" value="UniProtKB-UniRule"/>
</dbReference>
<sequence length="468" mass="51612">MKTFYILTIAGHDPSGGAGLTADINTIQNYGLTALSVCTGVTVQNESIFKKCYWSNPNSIKEQLTLLLSTYPIKAIKIGIIENLTLLEELLFIIYSSDPTIKIIWDPILKSGTGYAFHEELSKQKLLNIVKLCYLVTPNYDELKAISKEENIENIISEISSRCHLFLKGGHREDSFKGTDTLYLKNGDSINFHPPTILNVNRHGTGCALSSSITSLLGQGYSLNESCLLAKEYVYRLLLHTNLVTEKKMTLQYISDGETSEEHLKNIQNACVSGVKWIQLRMKEFPEKIVLNTAKNALKICRDHGALLIIDDYVSIAKISGADGVHLGKNDLPPNEARYILGPEFIIGATANTIDDIEDLANKNIDYVGLGPFKYTPTKKNLSPILGLKGYSSIMKWVKLNNISIPIIAIGGISMEDIAPILKTGISGIAVSGLLSKQRNNVDLKNTVSSIQKCLLHNSQPKEIISID</sequence>
<evidence type="ECO:0000256" key="3">
    <source>
        <dbReference type="ARBA" id="ARBA00022723"/>
    </source>
</evidence>
<keyword evidence="3 13" id="KW-0479">Metal-binding</keyword>
<evidence type="ECO:0000256" key="4">
    <source>
        <dbReference type="ARBA" id="ARBA00022741"/>
    </source>
</evidence>
<evidence type="ECO:0000256" key="8">
    <source>
        <dbReference type="ARBA" id="ARBA00022977"/>
    </source>
</evidence>
<keyword evidence="7 13" id="KW-0460">Magnesium</keyword>
<evidence type="ECO:0000256" key="2">
    <source>
        <dbReference type="ARBA" id="ARBA00022679"/>
    </source>
</evidence>
<keyword evidence="5" id="KW-0418">Kinase</keyword>
<evidence type="ECO:0000256" key="13">
    <source>
        <dbReference type="HAMAP-Rule" id="MF_00097"/>
    </source>
</evidence>
<dbReference type="STRING" id="946077.W5A_09299"/>
<comment type="catalytic activity">
    <reaction evidence="12 13">
        <text>2-[(2R,5Z)-2-carboxy-4-methylthiazol-5(2H)-ylidene]ethyl phosphate + 4-amino-2-methyl-5-(diphosphooxymethyl)pyrimidine + 2 H(+) = thiamine phosphate + CO2 + diphosphate</text>
        <dbReference type="Rhea" id="RHEA:47844"/>
        <dbReference type="ChEBI" id="CHEBI:15378"/>
        <dbReference type="ChEBI" id="CHEBI:16526"/>
        <dbReference type="ChEBI" id="CHEBI:33019"/>
        <dbReference type="ChEBI" id="CHEBI:37575"/>
        <dbReference type="ChEBI" id="CHEBI:57841"/>
        <dbReference type="ChEBI" id="CHEBI:62899"/>
        <dbReference type="EC" id="2.5.1.3"/>
    </reaction>
</comment>
<keyword evidence="9" id="KW-0511">Multifunctional enzyme</keyword>
<dbReference type="AlphaFoldDB" id="I0WDF4"/>
<evidence type="ECO:0000313" key="17">
    <source>
        <dbReference type="Proteomes" id="UP000005938"/>
    </source>
</evidence>
<feature type="binding site" evidence="13">
    <location>
        <position position="312"/>
    </location>
    <ligand>
        <name>Mg(2+)</name>
        <dbReference type="ChEBI" id="CHEBI:18420"/>
    </ligand>
</feature>
<protein>
    <recommendedName>
        <fullName evidence="13">Thiamine-phosphate synthase</fullName>
        <shortName evidence="13">TP synthase</shortName>
        <shortName evidence="13">TPS</shortName>
        <ecNumber evidence="13">2.5.1.3</ecNumber>
    </recommendedName>
    <alternativeName>
        <fullName evidence="13">Thiamine-phosphate pyrophosphorylase</fullName>
        <shortName evidence="13">TMP pyrophosphorylase</shortName>
        <shortName evidence="13">TMP-PPase</shortName>
    </alternativeName>
</protein>
<dbReference type="GO" id="GO:0008972">
    <property type="term" value="F:phosphomethylpyrimidine kinase activity"/>
    <property type="evidence" value="ECO:0007669"/>
    <property type="project" value="InterPro"/>
</dbReference>
<organism evidence="16 17">
    <name type="scientific">Imtechella halotolerans K1</name>
    <dbReference type="NCBI Taxonomy" id="946077"/>
    <lineage>
        <taxon>Bacteria</taxon>
        <taxon>Pseudomonadati</taxon>
        <taxon>Bacteroidota</taxon>
        <taxon>Flavobacteriia</taxon>
        <taxon>Flavobacteriales</taxon>
        <taxon>Flavobacteriaceae</taxon>
        <taxon>Imtechella</taxon>
    </lineage>
</organism>
<comment type="catalytic activity">
    <reaction evidence="10 13">
        <text>4-methyl-5-(2-phosphooxyethyl)-thiazole + 4-amino-2-methyl-5-(diphosphooxymethyl)pyrimidine + H(+) = thiamine phosphate + diphosphate</text>
        <dbReference type="Rhea" id="RHEA:22328"/>
        <dbReference type="ChEBI" id="CHEBI:15378"/>
        <dbReference type="ChEBI" id="CHEBI:33019"/>
        <dbReference type="ChEBI" id="CHEBI:37575"/>
        <dbReference type="ChEBI" id="CHEBI:57841"/>
        <dbReference type="ChEBI" id="CHEBI:58296"/>
        <dbReference type="EC" id="2.5.1.3"/>
    </reaction>
</comment>
<evidence type="ECO:0000313" key="16">
    <source>
        <dbReference type="EMBL" id="EID74420.1"/>
    </source>
</evidence>
<dbReference type="GO" id="GO:0005524">
    <property type="term" value="F:ATP binding"/>
    <property type="evidence" value="ECO:0007669"/>
    <property type="project" value="UniProtKB-KW"/>
</dbReference>
<accession>I0WDF4</accession>
<keyword evidence="8 13" id="KW-0784">Thiamine biosynthesis</keyword>
<feature type="binding site" evidence="13">
    <location>
        <position position="311"/>
    </location>
    <ligand>
        <name>4-amino-2-methyl-5-(diphosphooxymethyl)pyrimidine</name>
        <dbReference type="ChEBI" id="CHEBI:57841"/>
    </ligand>
</feature>
<dbReference type="SUPFAM" id="SSF53613">
    <property type="entry name" value="Ribokinase-like"/>
    <property type="match status" value="1"/>
</dbReference>
<keyword evidence="17" id="KW-1185">Reference proteome</keyword>
<dbReference type="InterPro" id="IPR013785">
    <property type="entry name" value="Aldolase_TIM"/>
</dbReference>
<comment type="caution">
    <text evidence="16">The sequence shown here is derived from an EMBL/GenBank/DDBJ whole genome shotgun (WGS) entry which is preliminary data.</text>
</comment>
<evidence type="ECO:0000256" key="11">
    <source>
        <dbReference type="ARBA" id="ARBA00047851"/>
    </source>
</evidence>
<dbReference type="CDD" id="cd01169">
    <property type="entry name" value="HMPP_kinase"/>
    <property type="match status" value="1"/>
</dbReference>
<evidence type="ECO:0000256" key="5">
    <source>
        <dbReference type="ARBA" id="ARBA00022777"/>
    </source>
</evidence>
<name>I0WDF4_9FLAO</name>
<dbReference type="NCBIfam" id="TIGR00693">
    <property type="entry name" value="thiE"/>
    <property type="match status" value="1"/>
</dbReference>
<dbReference type="GO" id="GO:0005829">
    <property type="term" value="C:cytosol"/>
    <property type="evidence" value="ECO:0007669"/>
    <property type="project" value="TreeGrafter"/>
</dbReference>
<comment type="cofactor">
    <cofactor evidence="13">
        <name>Mg(2+)</name>
        <dbReference type="ChEBI" id="CHEBI:18420"/>
    </cofactor>
    <text evidence="13">Binds 1 Mg(2+) ion per subunit.</text>
</comment>
<dbReference type="InterPro" id="IPR034291">
    <property type="entry name" value="TMP_synthase"/>
</dbReference>
<evidence type="ECO:0000259" key="15">
    <source>
        <dbReference type="Pfam" id="PF08543"/>
    </source>
</evidence>
<comment type="function">
    <text evidence="13">Condenses 4-methyl-5-(beta-hydroxyethyl)thiazole monophosphate (THZ-P) and 2-methyl-4-amino-5-hydroxymethyl pyrimidine pyrophosphate (HMP-PP) to form thiamine monophosphate (TMP).</text>
</comment>
<dbReference type="Pfam" id="PF02581">
    <property type="entry name" value="TMP-TENI"/>
    <property type="match status" value="1"/>
</dbReference>
<dbReference type="eggNOG" id="COG0351">
    <property type="taxonomic scope" value="Bacteria"/>
</dbReference>
<dbReference type="Pfam" id="PF08543">
    <property type="entry name" value="Phos_pyr_kin"/>
    <property type="match status" value="1"/>
</dbReference>
<evidence type="ECO:0000259" key="14">
    <source>
        <dbReference type="Pfam" id="PF02581"/>
    </source>
</evidence>
<dbReference type="Gene3D" id="3.20.20.70">
    <property type="entry name" value="Aldolase class I"/>
    <property type="match status" value="1"/>
</dbReference>
<feature type="domain" description="Thiamine phosphate synthase/TenI" evidence="14">
    <location>
        <begin position="254"/>
        <end position="432"/>
    </location>
</feature>
<dbReference type="InterPro" id="IPR022998">
    <property type="entry name" value="ThiamineP_synth_TenI"/>
</dbReference>
<dbReference type="NCBIfam" id="NF000736">
    <property type="entry name" value="PRK00043.2-3"/>
    <property type="match status" value="1"/>
</dbReference>
<dbReference type="EC" id="2.5.1.3" evidence="13"/>
<dbReference type="SUPFAM" id="SSF51391">
    <property type="entry name" value="Thiamin phosphate synthase"/>
    <property type="match status" value="1"/>
</dbReference>
<comment type="pathway">
    <text evidence="1 13">Cofactor biosynthesis; thiamine diphosphate biosynthesis; thiamine phosphate from 4-amino-2-methyl-5-diphosphomethylpyrimidine and 4-methyl-5-(2-phosphoethyl)-thiazole: step 1/1.</text>
</comment>
<feature type="binding site" evidence="13">
    <location>
        <position position="412"/>
    </location>
    <ligand>
        <name>2-[(2R,5Z)-2-carboxy-4-methylthiazol-5(2H)-ylidene]ethyl phosphate</name>
        <dbReference type="ChEBI" id="CHEBI:62899"/>
    </ligand>
</feature>
<feature type="binding site" evidence="13">
    <location>
        <position position="331"/>
    </location>
    <ligand>
        <name>Mg(2+)</name>
        <dbReference type="ChEBI" id="CHEBI:18420"/>
    </ligand>
</feature>
<dbReference type="Gene3D" id="3.40.1190.20">
    <property type="match status" value="1"/>
</dbReference>
<dbReference type="RefSeq" id="WP_008239804.1">
    <property type="nucleotide sequence ID" value="NZ_AJJU01000011.1"/>
</dbReference>
<feature type="binding site" evidence="13">
    <location>
        <begin position="376"/>
        <end position="378"/>
    </location>
    <ligand>
        <name>2-[(2R,5Z)-2-carboxy-4-methylthiazol-5(2H)-ylidene]ethyl phosphate</name>
        <dbReference type="ChEBI" id="CHEBI:62899"/>
    </ligand>
</feature>